<dbReference type="InterPro" id="IPR003864">
    <property type="entry name" value="CSC1/OSCA1-like_7TM"/>
</dbReference>
<feature type="transmembrane region" description="Helical" evidence="8">
    <location>
        <begin position="556"/>
        <end position="573"/>
    </location>
</feature>
<dbReference type="PANTHER" id="PTHR13018:SF5">
    <property type="entry name" value="RE44586P"/>
    <property type="match status" value="1"/>
</dbReference>
<evidence type="ECO:0000259" key="9">
    <source>
        <dbReference type="Pfam" id="PF02714"/>
    </source>
</evidence>
<comment type="similarity">
    <text evidence="2">Belongs to the CSC1 (TC 1.A.17) family.</text>
</comment>
<reference evidence="12 13" key="1">
    <citation type="submission" date="2024-02" db="EMBL/GenBank/DDBJ databases">
        <authorList>
            <person name="Chen Y."/>
            <person name="Shah S."/>
            <person name="Dougan E. K."/>
            <person name="Thang M."/>
            <person name="Chan C."/>
        </authorList>
    </citation>
    <scope>NUCLEOTIDE SEQUENCE [LARGE SCALE GENOMIC DNA]</scope>
</reference>
<dbReference type="Proteomes" id="UP001642464">
    <property type="component" value="Unassembled WGS sequence"/>
</dbReference>
<dbReference type="InterPro" id="IPR045122">
    <property type="entry name" value="Csc1-like"/>
</dbReference>
<evidence type="ECO:0000313" key="13">
    <source>
        <dbReference type="Proteomes" id="UP001642464"/>
    </source>
</evidence>
<evidence type="ECO:0000256" key="8">
    <source>
        <dbReference type="SAM" id="Phobius"/>
    </source>
</evidence>
<evidence type="ECO:0000259" key="11">
    <source>
        <dbReference type="Pfam" id="PF14703"/>
    </source>
</evidence>
<dbReference type="EMBL" id="CAXAMM010006607">
    <property type="protein sequence ID" value="CAK9011627.1"/>
    <property type="molecule type" value="Genomic_DNA"/>
</dbReference>
<keyword evidence="5 8" id="KW-1133">Transmembrane helix</keyword>
<name>A0ABP0JBA6_9DINO</name>
<feature type="transmembrane region" description="Helical" evidence="8">
    <location>
        <begin position="49"/>
        <end position="69"/>
    </location>
</feature>
<evidence type="ECO:0000256" key="7">
    <source>
        <dbReference type="SAM" id="MobiDB-lite"/>
    </source>
</evidence>
<dbReference type="Pfam" id="PF14703">
    <property type="entry name" value="PHM7_cyt"/>
    <property type="match status" value="1"/>
</dbReference>
<keyword evidence="13" id="KW-1185">Reference proteome</keyword>
<feature type="domain" description="CSC1/OSCA1-like N-terminal transmembrane" evidence="10">
    <location>
        <begin position="24"/>
        <end position="142"/>
    </location>
</feature>
<evidence type="ECO:0000256" key="4">
    <source>
        <dbReference type="ARBA" id="ARBA00022692"/>
    </source>
</evidence>
<evidence type="ECO:0000256" key="2">
    <source>
        <dbReference type="ARBA" id="ARBA00007779"/>
    </source>
</evidence>
<feature type="transmembrane region" description="Helical" evidence="8">
    <location>
        <begin position="438"/>
        <end position="462"/>
    </location>
</feature>
<dbReference type="PANTHER" id="PTHR13018">
    <property type="entry name" value="PROBABLE MEMBRANE PROTEIN DUF221-RELATED"/>
    <property type="match status" value="1"/>
</dbReference>
<dbReference type="InterPro" id="IPR032880">
    <property type="entry name" value="CSC1/OSCA1-like_N"/>
</dbReference>
<feature type="transmembrane region" description="Helical" evidence="8">
    <location>
        <begin position="400"/>
        <end position="426"/>
    </location>
</feature>
<feature type="transmembrane region" description="Helical" evidence="8">
    <location>
        <begin position="355"/>
        <end position="380"/>
    </location>
</feature>
<sequence>VRAWLEPRGPASFNDIFKRRKWLVFRVREREFVARCGLDAYMSLRGVQLMGNITLGMAVLVAAFLLPAYKVQPRSQFCVDWCVGRHHDHADLPQPRGQDPSECLCASTDRFALGNVPSGSQALWLPVLGMAVTSALVIWLLTVEYKEVVRIRASYWMSMPPEMFTILIDDIPAHLGIHTIASLRDHLEQVFPNDVLRVDPVRFHDESVLNQLRRTGRQRMAVHDKLTRLLAFKERFGEIPSCHSVCLNRCVVGNLDDAIVNLEARYHKLNRTFEELFYGYRKLESEDQAGRIARSVTSCFVTFRSAKTAAVAAQSVMHHSYNVVSEPAAEPDDVIWDSLGAGVASRACSKYSARAAMTVLVLFWGVLTTAVTALTSIPFLERQIPELKRFFDEVPAFEDLLQQLAPLLLSALVSVVNPIVCLLARVEARASEGAADHLATTWYFTFLVLQVFIFAGASNVVYSTMQEILHSPSLVLDKLARMIPQNASFYMQFLLSKFVTSLCFDLFRLSDLFVHWIRRLVFGRALTHRDRRIAACGCNILSNPAPRNLSALNGQLLLLFFIVMSYAIIQPLIVPLGFVFFYMAYFVYAKLFMACNVQRFDSAGTLWPSTFYCFVSALLTAQLTLSGYLGLKKGYTQSTVLLLVFLASAFTCAQVDFHYRKLVLNIPLDVAAAVDRKICVSDDAVEVPASVWQYGMLTGEDPNFFGRQLADRPSRSHVEHLPDPEAHIVPERLQVPEGDAQVVGDAVDTTNDDSELTGTDDIGMASGSFRRRPRHQSGGGSSFGHPQAATVLPYYSYELPILREPPVLDIPELAGNTAEAYPVEVFRESTEDALDDQSSGLVEPLIAAPDDQHLLLQEQQQDQEQQGAGTRTLL</sequence>
<feature type="non-terminal residue" evidence="12">
    <location>
        <position position="1"/>
    </location>
</feature>
<feature type="transmembrane region" description="Helical" evidence="8">
    <location>
        <begin position="123"/>
        <end position="142"/>
    </location>
</feature>
<keyword evidence="6 8" id="KW-0472">Membrane</keyword>
<dbReference type="Pfam" id="PF13967">
    <property type="entry name" value="RSN1_TM"/>
    <property type="match status" value="1"/>
</dbReference>
<accession>A0ABP0JBA6</accession>
<comment type="subcellular location">
    <subcellularLocation>
        <location evidence="1">Membrane</location>
        <topology evidence="1">Multi-pass membrane protein</topology>
    </subcellularLocation>
</comment>
<evidence type="ECO:0000259" key="10">
    <source>
        <dbReference type="Pfam" id="PF13967"/>
    </source>
</evidence>
<evidence type="ECO:0000256" key="3">
    <source>
        <dbReference type="ARBA" id="ARBA00022448"/>
    </source>
</evidence>
<evidence type="ECO:0000256" key="6">
    <source>
        <dbReference type="ARBA" id="ARBA00023136"/>
    </source>
</evidence>
<comment type="caution">
    <text evidence="12">The sequence shown here is derived from an EMBL/GenBank/DDBJ whole genome shotgun (WGS) entry which is preliminary data.</text>
</comment>
<evidence type="ECO:0000256" key="1">
    <source>
        <dbReference type="ARBA" id="ARBA00004141"/>
    </source>
</evidence>
<protein>
    <submittedName>
        <fullName evidence="12">CSC1-like protein ERD4 (Hyperosmolality-gated Ca2+ permeable channel 3.1) (AtOSCA3.1) (Protein EARLY-RESPONSIVE TO DEHYDRATION STRESS 4)</fullName>
    </submittedName>
</protein>
<feature type="domain" description="CSC1/OSCA1-like cytosolic" evidence="11">
    <location>
        <begin position="164"/>
        <end position="337"/>
    </location>
</feature>
<feature type="transmembrane region" description="Helical" evidence="8">
    <location>
        <begin position="635"/>
        <end position="653"/>
    </location>
</feature>
<proteinExistence type="inferred from homology"/>
<gene>
    <name evidence="12" type="ORF">SCF082_LOCUS11171</name>
</gene>
<organism evidence="12 13">
    <name type="scientific">Durusdinium trenchii</name>
    <dbReference type="NCBI Taxonomy" id="1381693"/>
    <lineage>
        <taxon>Eukaryota</taxon>
        <taxon>Sar</taxon>
        <taxon>Alveolata</taxon>
        <taxon>Dinophyceae</taxon>
        <taxon>Suessiales</taxon>
        <taxon>Symbiodiniaceae</taxon>
        <taxon>Durusdinium</taxon>
    </lineage>
</organism>
<dbReference type="Pfam" id="PF02714">
    <property type="entry name" value="RSN1_7TM"/>
    <property type="match status" value="1"/>
</dbReference>
<feature type="transmembrane region" description="Helical" evidence="8">
    <location>
        <begin position="609"/>
        <end position="629"/>
    </location>
</feature>
<evidence type="ECO:0000256" key="5">
    <source>
        <dbReference type="ARBA" id="ARBA00022989"/>
    </source>
</evidence>
<dbReference type="InterPro" id="IPR027815">
    <property type="entry name" value="CSC1/OSCA1-like_cyt"/>
</dbReference>
<feature type="region of interest" description="Disordered" evidence="7">
    <location>
        <begin position="749"/>
        <end position="787"/>
    </location>
</feature>
<keyword evidence="3" id="KW-0813">Transport</keyword>
<evidence type="ECO:0000313" key="12">
    <source>
        <dbReference type="EMBL" id="CAK9011627.1"/>
    </source>
</evidence>
<keyword evidence="4 8" id="KW-0812">Transmembrane</keyword>
<feature type="domain" description="CSC1/OSCA1-like 7TM region" evidence="9">
    <location>
        <begin position="350"/>
        <end position="628"/>
    </location>
</feature>